<protein>
    <submittedName>
        <fullName evidence="1">Uncharacterized protein</fullName>
    </submittedName>
</protein>
<reference evidence="1" key="1">
    <citation type="submission" date="2018-06" db="EMBL/GenBank/DDBJ databases">
        <authorList>
            <person name="Zhirakovskaya E."/>
        </authorList>
    </citation>
    <scope>NUCLEOTIDE SEQUENCE</scope>
</reference>
<name>A0A3B0RK05_9ZZZZ</name>
<sequence>MRIFYVAGLMAATMLTPAVASA</sequence>
<gene>
    <name evidence="1" type="ORF">MNBD_ALPHA04-1609</name>
</gene>
<dbReference type="EMBL" id="UOEF01000169">
    <property type="protein sequence ID" value="VAV93794.1"/>
    <property type="molecule type" value="Genomic_DNA"/>
</dbReference>
<dbReference type="AlphaFoldDB" id="A0A3B0RK05"/>
<evidence type="ECO:0000313" key="1">
    <source>
        <dbReference type="EMBL" id="VAV93794.1"/>
    </source>
</evidence>
<feature type="non-terminal residue" evidence="1">
    <location>
        <position position="22"/>
    </location>
</feature>
<proteinExistence type="predicted"/>
<organism evidence="1">
    <name type="scientific">hydrothermal vent metagenome</name>
    <dbReference type="NCBI Taxonomy" id="652676"/>
    <lineage>
        <taxon>unclassified sequences</taxon>
        <taxon>metagenomes</taxon>
        <taxon>ecological metagenomes</taxon>
    </lineage>
</organism>
<accession>A0A3B0RK05</accession>